<dbReference type="Proteomes" id="UP000178435">
    <property type="component" value="Unassembled WGS sequence"/>
</dbReference>
<comment type="similarity">
    <text evidence="2">Belongs to the ScpA family.</text>
</comment>
<gene>
    <name evidence="2" type="primary">scpA</name>
    <name evidence="3" type="ORF">A2149_06880</name>
</gene>
<sequence length="236" mass="27386">MEDTNSYKVQLPFFEGPMDLLLHLIKKNEIDIYDIPIAFITEQYLGYIEMLKVLNLDSIGDFLLMAATLMYIKSKMLLPPTPDEEGEEADPREELVKRLVEYKKFKEAAESLGKREQYYSELFDREAKVEGIEKEEILLEVSIFDLISAFRDITSRIVEKGFHEVTARKMTITDKISHIMEKLNAQSSLTLQDLFLEMTSKLEMVVTFLAVLELIRLKLIKVVQRSPFATIEIYSN</sequence>
<dbReference type="HAMAP" id="MF_01805">
    <property type="entry name" value="ScpA"/>
    <property type="match status" value="1"/>
</dbReference>
<reference evidence="3 4" key="1">
    <citation type="journal article" date="2016" name="Nat. Commun.">
        <title>Thousands of microbial genomes shed light on interconnected biogeochemical processes in an aquifer system.</title>
        <authorList>
            <person name="Anantharaman K."/>
            <person name="Brown C.T."/>
            <person name="Hug L.A."/>
            <person name="Sharon I."/>
            <person name="Castelle C.J."/>
            <person name="Probst A.J."/>
            <person name="Thomas B.C."/>
            <person name="Singh A."/>
            <person name="Wilkins M.J."/>
            <person name="Karaoz U."/>
            <person name="Brodie E.L."/>
            <person name="Williams K.H."/>
            <person name="Hubbard S.S."/>
            <person name="Banfield J.F."/>
        </authorList>
    </citation>
    <scope>NUCLEOTIDE SEQUENCE [LARGE SCALE GENOMIC DNA]</scope>
</reference>
<dbReference type="Pfam" id="PF02616">
    <property type="entry name" value="SMC_ScpA"/>
    <property type="match status" value="1"/>
</dbReference>
<proteinExistence type="inferred from homology"/>
<evidence type="ECO:0000313" key="3">
    <source>
        <dbReference type="EMBL" id="OGL47121.1"/>
    </source>
</evidence>
<dbReference type="PANTHER" id="PTHR33969:SF2">
    <property type="entry name" value="SEGREGATION AND CONDENSATION PROTEIN A"/>
    <property type="match status" value="1"/>
</dbReference>
<dbReference type="Gene3D" id="1.10.10.580">
    <property type="entry name" value="Structural maintenance of chromosome 1. Chain E"/>
    <property type="match status" value="1"/>
</dbReference>
<name>A0A1F7S089_9BACT</name>
<protein>
    <recommendedName>
        <fullName evidence="1 2">Segregation and condensation protein A</fullName>
    </recommendedName>
</protein>
<dbReference type="InterPro" id="IPR003768">
    <property type="entry name" value="ScpA"/>
</dbReference>
<keyword evidence="2" id="KW-0132">Cell division</keyword>
<dbReference type="EMBL" id="MGDF01000017">
    <property type="protein sequence ID" value="OGL47121.1"/>
    <property type="molecule type" value="Genomic_DNA"/>
</dbReference>
<organism evidence="3 4">
    <name type="scientific">Candidatus Schekmanbacteria bacterium RBG_16_38_11</name>
    <dbReference type="NCBI Taxonomy" id="1817880"/>
    <lineage>
        <taxon>Bacteria</taxon>
        <taxon>Candidatus Schekmaniibacteriota</taxon>
    </lineage>
</organism>
<comment type="caution">
    <text evidence="3">The sequence shown here is derived from an EMBL/GenBank/DDBJ whole genome shotgun (WGS) entry which is preliminary data.</text>
</comment>
<comment type="subunit">
    <text evidence="2">Component of a cohesin-like complex composed of ScpA, ScpB and the Smc homodimer, in which ScpA and ScpB bind to the head domain of Smc. The presence of the three proteins is required for the association of the complex with DNA.</text>
</comment>
<evidence type="ECO:0000256" key="2">
    <source>
        <dbReference type="HAMAP-Rule" id="MF_01805"/>
    </source>
</evidence>
<accession>A0A1F7S089</accession>
<dbReference type="InterPro" id="IPR023093">
    <property type="entry name" value="ScpA-like_C"/>
</dbReference>
<dbReference type="GO" id="GO:0005737">
    <property type="term" value="C:cytoplasm"/>
    <property type="evidence" value="ECO:0007669"/>
    <property type="project" value="UniProtKB-SubCell"/>
</dbReference>
<dbReference type="GO" id="GO:0007059">
    <property type="term" value="P:chromosome segregation"/>
    <property type="evidence" value="ECO:0007669"/>
    <property type="project" value="UniProtKB-UniRule"/>
</dbReference>
<dbReference type="GO" id="GO:0006260">
    <property type="term" value="P:DNA replication"/>
    <property type="evidence" value="ECO:0007669"/>
    <property type="project" value="UniProtKB-UniRule"/>
</dbReference>
<keyword evidence="2" id="KW-0159">Chromosome partition</keyword>
<keyword evidence="2" id="KW-0131">Cell cycle</keyword>
<evidence type="ECO:0000313" key="4">
    <source>
        <dbReference type="Proteomes" id="UP000178435"/>
    </source>
</evidence>
<dbReference type="Gene3D" id="6.10.250.2410">
    <property type="match status" value="1"/>
</dbReference>
<dbReference type="PANTHER" id="PTHR33969">
    <property type="entry name" value="SEGREGATION AND CONDENSATION PROTEIN A"/>
    <property type="match status" value="1"/>
</dbReference>
<keyword evidence="2" id="KW-0963">Cytoplasm</keyword>
<evidence type="ECO:0000256" key="1">
    <source>
        <dbReference type="ARBA" id="ARBA00044777"/>
    </source>
</evidence>
<comment type="subcellular location">
    <subcellularLocation>
        <location evidence="2">Cytoplasm</location>
    </subcellularLocation>
    <text evidence="2">Associated with two foci at the outer edges of the nucleoid region in young cells, and at four foci within both cell halves in older cells.</text>
</comment>
<dbReference type="AlphaFoldDB" id="A0A1F7S089"/>
<dbReference type="GO" id="GO:0051301">
    <property type="term" value="P:cell division"/>
    <property type="evidence" value="ECO:0007669"/>
    <property type="project" value="UniProtKB-KW"/>
</dbReference>
<comment type="function">
    <text evidence="2">Participates in chromosomal partition during cell division. May act via the formation of a condensin-like complex containing Smc and ScpB that pull DNA away from mid-cell into both cell halves.</text>
</comment>